<name>A0A0E0QQH6_ORYRU</name>
<reference evidence="5" key="1">
    <citation type="submission" date="2013-06" db="EMBL/GenBank/DDBJ databases">
        <authorList>
            <person name="Zhao Q."/>
        </authorList>
    </citation>
    <scope>NUCLEOTIDE SEQUENCE</scope>
    <source>
        <strain evidence="5">cv. W1943</strain>
    </source>
</reference>
<evidence type="ECO:0000256" key="3">
    <source>
        <dbReference type="SAM" id="SignalP"/>
    </source>
</evidence>
<dbReference type="EnsemblPlants" id="ORUFI09G08280.1">
    <property type="protein sequence ID" value="ORUFI09G08280.1"/>
    <property type="gene ID" value="ORUFI09G08280"/>
</dbReference>
<evidence type="ECO:0000256" key="2">
    <source>
        <dbReference type="SAM" id="Phobius"/>
    </source>
</evidence>
<reference evidence="4" key="2">
    <citation type="submission" date="2015-06" db="UniProtKB">
        <authorList>
            <consortium name="EnsemblPlants"/>
        </authorList>
    </citation>
    <scope>IDENTIFICATION</scope>
</reference>
<sequence length="172" mass="18104">MARRSNPALISTLCCLTALLSLAFVCFLLPYVCPLDGDDDDAGLTSVWPVLVRTDAAATLMHNDDYCRRVHPSTTAGVVVGAVPTLVSAGSESQHHQLVTMIIIVLADLAADQRKKKKSGSMAPLLIVLLLIAVAAATGCAAADARGPRCSNDPNLPRRIRACGPPSIKPHN</sequence>
<feature type="transmembrane region" description="Helical" evidence="2">
    <location>
        <begin position="123"/>
        <end position="145"/>
    </location>
</feature>
<dbReference type="Proteomes" id="UP000008022">
    <property type="component" value="Unassembled WGS sequence"/>
</dbReference>
<accession>A0A0E0QQH6</accession>
<dbReference type="AlphaFoldDB" id="A0A0E0QQH6"/>
<feature type="signal peptide" evidence="3">
    <location>
        <begin position="1"/>
        <end position="34"/>
    </location>
</feature>
<dbReference type="HOGENOM" id="CLU_086817_1_0_1"/>
<proteinExistence type="predicted"/>
<dbReference type="OMA" id="PRCSNDP"/>
<protein>
    <submittedName>
        <fullName evidence="4">Uncharacterized protein</fullName>
    </submittedName>
</protein>
<keyword evidence="2" id="KW-0472">Membrane</keyword>
<feature type="chain" id="PRO_5002371487" evidence="3">
    <location>
        <begin position="35"/>
        <end position="172"/>
    </location>
</feature>
<evidence type="ECO:0000313" key="4">
    <source>
        <dbReference type="EnsemblPlants" id="ORUFI09G08280.1"/>
    </source>
</evidence>
<keyword evidence="3" id="KW-0732">Signal</keyword>
<evidence type="ECO:0000256" key="1">
    <source>
        <dbReference type="SAM" id="MobiDB-lite"/>
    </source>
</evidence>
<dbReference type="Gramene" id="ORUFI09G08280.1">
    <property type="protein sequence ID" value="ORUFI09G08280.1"/>
    <property type="gene ID" value="ORUFI09G08280"/>
</dbReference>
<keyword evidence="2" id="KW-0812">Transmembrane</keyword>
<keyword evidence="2" id="KW-1133">Transmembrane helix</keyword>
<feature type="region of interest" description="Disordered" evidence="1">
    <location>
        <begin position="144"/>
        <end position="172"/>
    </location>
</feature>
<keyword evidence="5" id="KW-1185">Reference proteome</keyword>
<organism evidence="4 5">
    <name type="scientific">Oryza rufipogon</name>
    <name type="common">Brownbeard rice</name>
    <name type="synonym">Asian wild rice</name>
    <dbReference type="NCBI Taxonomy" id="4529"/>
    <lineage>
        <taxon>Eukaryota</taxon>
        <taxon>Viridiplantae</taxon>
        <taxon>Streptophyta</taxon>
        <taxon>Embryophyta</taxon>
        <taxon>Tracheophyta</taxon>
        <taxon>Spermatophyta</taxon>
        <taxon>Magnoliopsida</taxon>
        <taxon>Liliopsida</taxon>
        <taxon>Poales</taxon>
        <taxon>Poaceae</taxon>
        <taxon>BOP clade</taxon>
        <taxon>Oryzoideae</taxon>
        <taxon>Oryzeae</taxon>
        <taxon>Oryzinae</taxon>
        <taxon>Oryza</taxon>
    </lineage>
</organism>
<evidence type="ECO:0000313" key="5">
    <source>
        <dbReference type="Proteomes" id="UP000008022"/>
    </source>
</evidence>